<dbReference type="InterPro" id="IPR001539">
    <property type="entry name" value="Peptidase_U32"/>
</dbReference>
<dbReference type="AlphaFoldDB" id="A0A6N3FPT3"/>
<dbReference type="Pfam" id="PF01136">
    <property type="entry name" value="Peptidase_U32"/>
    <property type="match status" value="1"/>
</dbReference>
<name>A0A6N3FPT3_MEDGN</name>
<dbReference type="RefSeq" id="WP_156734537.1">
    <property type="nucleotide sequence ID" value="NZ_CACRUU010000085.1"/>
</dbReference>
<gene>
    <name evidence="1" type="ORF">RGLFYP36_01955</name>
</gene>
<dbReference type="PANTHER" id="PTHR30217">
    <property type="entry name" value="PEPTIDASE U32 FAMILY"/>
    <property type="match status" value="1"/>
</dbReference>
<accession>A0A6N3FPT3</accession>
<evidence type="ECO:0000313" key="1">
    <source>
        <dbReference type="EMBL" id="VYU54228.1"/>
    </source>
</evidence>
<proteinExistence type="predicted"/>
<dbReference type="EMBL" id="CACRUU010000085">
    <property type="protein sequence ID" value="VYU54228.1"/>
    <property type="molecule type" value="Genomic_DNA"/>
</dbReference>
<dbReference type="InterPro" id="IPR051454">
    <property type="entry name" value="RNA/ubiquinone_mod_enzymes"/>
</dbReference>
<organism evidence="1">
    <name type="scientific">Mediterraneibacter gnavus</name>
    <name type="common">Ruminococcus gnavus</name>
    <dbReference type="NCBI Taxonomy" id="33038"/>
    <lineage>
        <taxon>Bacteria</taxon>
        <taxon>Bacillati</taxon>
        <taxon>Bacillota</taxon>
        <taxon>Clostridia</taxon>
        <taxon>Lachnospirales</taxon>
        <taxon>Lachnospiraceae</taxon>
        <taxon>Mediterraneibacter</taxon>
    </lineage>
</organism>
<protein>
    <submittedName>
        <fullName evidence="1">Peptidase family U32</fullName>
    </submittedName>
</protein>
<dbReference type="PANTHER" id="PTHR30217:SF10">
    <property type="entry name" value="23S RRNA 5-HYDROXYCYTIDINE C2501 SYNTHASE"/>
    <property type="match status" value="1"/>
</dbReference>
<reference evidence="1" key="1">
    <citation type="submission" date="2019-11" db="EMBL/GenBank/DDBJ databases">
        <authorList>
            <person name="Feng L."/>
        </authorList>
    </citation>
    <scope>NUCLEOTIDE SEQUENCE</scope>
    <source>
        <strain evidence="1">RgnavusLFYP36</strain>
    </source>
</reference>
<sequence>MRFCLPANFKIDEIEKYKLFESLHKGNFIEEVYGSINCGSPIGSGRGVLLNENYGLQNLKEYIAELHKNQIKFNYTINASCIGDVEMNNEGISLIIEFIELLLEQQVDKLTISSPFLIELIGKKFPEVIITASSIMNINSLKKAKWIRNLGASTIALPEELSRKIPLMESINKIRDIKTEVIINTMCLYNCPYKNFHYNSLSHMKDVREFMEYYTYSCSYIKNSSVEEYLKMPWIRPEDIKIYEEIGVDYFKIIGRERVQKMDLLKMLQYYCMRQYEGNLLELIYGFSKSEKYRVYIDNKMLDGYIHKFKEKDFCEGMCEYKNCTYCKEYTKKAIHIMSRSPINEKKKINNFLEYGTIDDFDEERCICGLL</sequence>